<name>A8SB76_9FIRM</name>
<accession>A8SB76</accession>
<dbReference type="GeneID" id="75068366"/>
<organism evidence="1 2">
    <name type="scientific">Faecalibacterium prausnitzii M21/2</name>
    <dbReference type="NCBI Taxonomy" id="411485"/>
    <lineage>
        <taxon>Bacteria</taxon>
        <taxon>Bacillati</taxon>
        <taxon>Bacillota</taxon>
        <taxon>Clostridia</taxon>
        <taxon>Eubacteriales</taxon>
        <taxon>Oscillospiraceae</taxon>
        <taxon>Faecalibacterium</taxon>
    </lineage>
</organism>
<reference evidence="1 2" key="2">
    <citation type="submission" date="2007-09" db="EMBL/GenBank/DDBJ databases">
        <authorList>
            <person name="Fulton L."/>
            <person name="Clifton S."/>
            <person name="Fulton B."/>
            <person name="Xu J."/>
            <person name="Minx P."/>
            <person name="Pepin K.H."/>
            <person name="Johnson M."/>
            <person name="Thiruvilangam P."/>
            <person name="Bhonagiri V."/>
            <person name="Nash W.E."/>
            <person name="Mardis E.R."/>
            <person name="Wilson R.K."/>
        </authorList>
    </citation>
    <scope>NUCLEOTIDE SEQUENCE [LARGE SCALE GENOMIC DNA]</scope>
    <source>
        <strain evidence="1 2">M21/2</strain>
    </source>
</reference>
<dbReference type="Proteomes" id="UP000005945">
    <property type="component" value="Unassembled WGS sequence"/>
</dbReference>
<protein>
    <submittedName>
        <fullName evidence="1">Uncharacterized protein</fullName>
    </submittedName>
</protein>
<comment type="caution">
    <text evidence="1">The sequence shown here is derived from an EMBL/GenBank/DDBJ whole genome shotgun (WGS) entry which is preliminary data.</text>
</comment>
<dbReference type="EMBL" id="ABED02000025">
    <property type="protein sequence ID" value="EDP21766.1"/>
    <property type="molecule type" value="Genomic_DNA"/>
</dbReference>
<dbReference type="AlphaFoldDB" id="A8SB76"/>
<sequence>MTNPCYHCQKRSTACHDHCEQYQEWREFYQAEKDHDKQANALCTIHKGDFDADTWHGKRRRRHK</sequence>
<reference evidence="1 2" key="1">
    <citation type="submission" date="2007-09" db="EMBL/GenBank/DDBJ databases">
        <title>Draft genome sequence of Faecalibacterium prausnitzii M21/2.</title>
        <authorList>
            <person name="Sudarsanam P."/>
            <person name="Ley R."/>
            <person name="Guruge J."/>
            <person name="Turnbaugh P.J."/>
            <person name="Mahowald M."/>
            <person name="Liep D."/>
            <person name="Gordon J."/>
        </authorList>
    </citation>
    <scope>NUCLEOTIDE SEQUENCE [LARGE SCALE GENOMIC DNA]</scope>
    <source>
        <strain evidence="1 2">M21/2</strain>
    </source>
</reference>
<dbReference type="RefSeq" id="WP_005923782.1">
    <property type="nucleotide sequence ID" value="NZ_DS483500.1"/>
</dbReference>
<dbReference type="HOGENOM" id="CLU_2861137_0_0_9"/>
<gene>
    <name evidence="1" type="ORF">FAEPRAM212_01588</name>
</gene>
<evidence type="ECO:0000313" key="2">
    <source>
        <dbReference type="Proteomes" id="UP000005945"/>
    </source>
</evidence>
<evidence type="ECO:0000313" key="1">
    <source>
        <dbReference type="EMBL" id="EDP21766.1"/>
    </source>
</evidence>
<proteinExistence type="predicted"/>